<dbReference type="AlphaFoldDB" id="A0A8J3AEW5"/>
<comment type="caution">
    <text evidence="1">The sequence shown here is derived from an EMBL/GenBank/DDBJ whole genome shotgun (WGS) entry which is preliminary data.</text>
</comment>
<organism evidence="1 2">
    <name type="scientific">Gottfriedia solisilvae</name>
    <dbReference type="NCBI Taxonomy" id="1516104"/>
    <lineage>
        <taxon>Bacteria</taxon>
        <taxon>Bacillati</taxon>
        <taxon>Bacillota</taxon>
        <taxon>Bacilli</taxon>
        <taxon>Bacillales</taxon>
        <taxon>Bacillaceae</taxon>
        <taxon>Gottfriedia</taxon>
    </lineage>
</organism>
<gene>
    <name evidence="1" type="ORF">GCM10007380_14000</name>
</gene>
<accession>A0A8J3AEW5</accession>
<dbReference type="RefSeq" id="WP_087997774.1">
    <property type="nucleotide sequence ID" value="NZ_BMHB01000001.1"/>
</dbReference>
<evidence type="ECO:0000313" key="2">
    <source>
        <dbReference type="Proteomes" id="UP000626244"/>
    </source>
</evidence>
<keyword evidence="2" id="KW-1185">Reference proteome</keyword>
<proteinExistence type="predicted"/>
<dbReference type="OrthoDB" id="2721802at2"/>
<evidence type="ECO:0000313" key="1">
    <source>
        <dbReference type="EMBL" id="GGI12655.1"/>
    </source>
</evidence>
<dbReference type="Proteomes" id="UP000626244">
    <property type="component" value="Unassembled WGS sequence"/>
</dbReference>
<dbReference type="EMBL" id="BMHB01000001">
    <property type="protein sequence ID" value="GGI12655.1"/>
    <property type="molecule type" value="Genomic_DNA"/>
</dbReference>
<protein>
    <recommendedName>
        <fullName evidence="3">BA3454 family stress response protein</fullName>
    </recommendedName>
</protein>
<dbReference type="NCBIfam" id="NF033491">
    <property type="entry name" value="BA3454_fam"/>
    <property type="match status" value="1"/>
</dbReference>
<name>A0A8J3AEW5_9BACI</name>
<sequence>MLEVTVNLKYKGKNYQTKVIVQKGTPQEKIFRIAKEQIQKQW</sequence>
<reference evidence="2" key="1">
    <citation type="journal article" date="2019" name="Int. J. Syst. Evol. Microbiol.">
        <title>The Global Catalogue of Microorganisms (GCM) 10K type strain sequencing project: providing services to taxonomists for standard genome sequencing and annotation.</title>
        <authorList>
            <consortium name="The Broad Institute Genomics Platform"/>
            <consortium name="The Broad Institute Genome Sequencing Center for Infectious Disease"/>
            <person name="Wu L."/>
            <person name="Ma J."/>
        </authorList>
    </citation>
    <scope>NUCLEOTIDE SEQUENCE [LARGE SCALE GENOMIC DNA]</scope>
    <source>
        <strain evidence="2">CGMCC 1.14993</strain>
    </source>
</reference>
<evidence type="ECO:0008006" key="3">
    <source>
        <dbReference type="Google" id="ProtNLM"/>
    </source>
</evidence>
<dbReference type="InterPro" id="IPR049728">
    <property type="entry name" value="BA3454-like"/>
</dbReference>